<keyword evidence="1" id="KW-0812">Transmembrane</keyword>
<dbReference type="GO" id="GO:0009279">
    <property type="term" value="C:cell outer membrane"/>
    <property type="evidence" value="ECO:0007669"/>
    <property type="project" value="UniProtKB-SubCell"/>
</dbReference>
<dbReference type="RefSeq" id="WP_105727824.1">
    <property type="nucleotide sequence ID" value="NZ_PVBS01000006.1"/>
</dbReference>
<gene>
    <name evidence="3" type="ORF">C5749_19125</name>
</gene>
<feature type="domain" description="TonB-dependent receptor plug" evidence="2">
    <location>
        <begin position="205"/>
        <end position="311"/>
    </location>
</feature>
<dbReference type="Proteomes" id="UP000238642">
    <property type="component" value="Unassembled WGS sequence"/>
</dbReference>
<evidence type="ECO:0000313" key="3">
    <source>
        <dbReference type="EMBL" id="PRD50803.1"/>
    </source>
</evidence>
<dbReference type="InterPro" id="IPR012910">
    <property type="entry name" value="Plug_dom"/>
</dbReference>
<dbReference type="AlphaFoldDB" id="A0A2S9JD63"/>
<name>A0A2S9JD63_9SPHI</name>
<dbReference type="Pfam" id="PF13715">
    <property type="entry name" value="CarbopepD_reg_2"/>
    <property type="match status" value="1"/>
</dbReference>
<reference evidence="3 4" key="1">
    <citation type="submission" date="2018-02" db="EMBL/GenBank/DDBJ databases">
        <title>The draft genome of Sphingobacterium gobiense H7.</title>
        <authorList>
            <person name="Li L."/>
            <person name="Liu L."/>
            <person name="Zhang X."/>
            <person name="Wang T."/>
            <person name="Liang L."/>
        </authorList>
    </citation>
    <scope>NUCLEOTIDE SEQUENCE [LARGE SCALE GENOMIC DNA]</scope>
    <source>
        <strain evidence="3 4">ACCC 05757</strain>
    </source>
</reference>
<keyword evidence="4" id="KW-1185">Reference proteome</keyword>
<dbReference type="InterPro" id="IPR037066">
    <property type="entry name" value="Plug_dom_sf"/>
</dbReference>
<keyword evidence="1" id="KW-0998">Cell outer membrane</keyword>
<protein>
    <submittedName>
        <fullName evidence="3">SusC/RagA family protein</fullName>
    </submittedName>
</protein>
<sequence length="1118" mass="124956">MKLMKVSLTFISLILVWSNGLSQGYRQERISVDNPHSTLLSVVNQIESLYNVSFAYNPEDLKRVTVEKRYDNTLLPSLLDDKGFRIVEKAGNIVISKKTSGKVPANKGASEKQTRITGTVTNAAGNRLTGVTITVKGTALSTTTNDHGNYIIEVSSPDAILQFSIVGYLPQEMIIDGRSNVDVQLQEQQENIDEVVVVGYGTQRKESVIGAITTIKPEVLQSNQTRSISNSLAGQVAGVIAVQRSGEPGYDNSDFWIRGINTFGANASPLVLVDGIERSLNNISPEEIESFSILKDATATAVYGVRGANGVILIQTKKGKQGRPRMTIKSDYGFAQPTKLPEFVGAAKYMETINTAYEYSGLSPLYSEETIHRTRIGYDADLYPDVNWMDAVTTPFSGNSRLSFDINGGSERLRYSLIAAYFNEQGMIAVDDKQNYDSKLGVQKYNLRSNVDLDLTPSTKLAVGIGGYITERQAPGIGISTIMSRSMDTPPNVHPVVYSNGQIPRIDARYNPWSDATQSGYQMRYESNLETNLNIIQDFGKLVPVLDGLKGSVLASFDAFNRHSQNRTKTPRTFIARGRNEEGELLTQEVGQGQEFLNYSRTSGGNRTIYFESRLNYDRTLNGIHHLDGLILFNMRDYVAQDVNQAIDALPYRNTGIAARTAYSFDDRYFAEFNFGYNGSENFMRGYRFGFFPSFAMGWMPSNERFFEPLLNTVSKLKVRGSWGLVGNDRILGDNSDDTRRFAYIPLIDPISGYSFGYTNNFSFGGWREGDFGVENMTWETAEKMNVGMELGLWNNAIHIQADWFREKRRDIFMRRKTIPETAGYSKMPFANFGKVDNQGFEVEMMVNHRFNDDWFISARGNFTYAKNTLVEYDEPENLKTTSRARTGQPLNQHFGLVAEGLYTYADFVNESNGVLKEGLAQPAFGPVRAGDIKYKDINGDGVIDAYDETAIGKPHVPQTIIGFGLNTRFKNFDLGFLFQGATNFTNMLQGATLVPGSGGGGTGNIYANVDDRWTPENPSSNVIWPRLSSNQSANNMRYSTWWLVDASYLRLKNLEVGYTLPKRAQEKMLMKNARVFLRGSNLLTFSYFKMWDPEIGSQNGLKYPLQRIVSGGIEITF</sequence>
<evidence type="ECO:0000259" key="2">
    <source>
        <dbReference type="Pfam" id="PF07715"/>
    </source>
</evidence>
<keyword evidence="1" id="KW-1134">Transmembrane beta strand</keyword>
<keyword evidence="1" id="KW-0472">Membrane</keyword>
<dbReference type="InterPro" id="IPR023996">
    <property type="entry name" value="TonB-dep_OMP_SusC/RagA"/>
</dbReference>
<comment type="similarity">
    <text evidence="1">Belongs to the TonB-dependent receptor family.</text>
</comment>
<dbReference type="Gene3D" id="2.60.40.1120">
    <property type="entry name" value="Carboxypeptidase-like, regulatory domain"/>
    <property type="match status" value="1"/>
</dbReference>
<evidence type="ECO:0000313" key="4">
    <source>
        <dbReference type="Proteomes" id="UP000238642"/>
    </source>
</evidence>
<accession>A0A2S9JD63</accession>
<dbReference type="FunFam" id="2.170.130.10:FF:000003">
    <property type="entry name" value="SusC/RagA family TonB-linked outer membrane protein"/>
    <property type="match status" value="1"/>
</dbReference>
<dbReference type="Pfam" id="PF07715">
    <property type="entry name" value="Plug"/>
    <property type="match status" value="1"/>
</dbReference>
<dbReference type="InterPro" id="IPR039426">
    <property type="entry name" value="TonB-dep_rcpt-like"/>
</dbReference>
<dbReference type="OrthoDB" id="603589at2"/>
<dbReference type="PROSITE" id="PS52016">
    <property type="entry name" value="TONB_DEPENDENT_REC_3"/>
    <property type="match status" value="1"/>
</dbReference>
<dbReference type="SUPFAM" id="SSF49464">
    <property type="entry name" value="Carboxypeptidase regulatory domain-like"/>
    <property type="match status" value="1"/>
</dbReference>
<dbReference type="SUPFAM" id="SSF56935">
    <property type="entry name" value="Porins"/>
    <property type="match status" value="1"/>
</dbReference>
<keyword evidence="1" id="KW-0813">Transport</keyword>
<dbReference type="InterPro" id="IPR008969">
    <property type="entry name" value="CarboxyPept-like_regulatory"/>
</dbReference>
<dbReference type="InterPro" id="IPR023997">
    <property type="entry name" value="TonB-dep_OMP_SusC/RagA_CS"/>
</dbReference>
<comment type="caution">
    <text evidence="3">The sequence shown here is derived from an EMBL/GenBank/DDBJ whole genome shotgun (WGS) entry which is preliminary data.</text>
</comment>
<dbReference type="Gene3D" id="2.170.130.10">
    <property type="entry name" value="TonB-dependent receptor, plug domain"/>
    <property type="match status" value="1"/>
</dbReference>
<dbReference type="EMBL" id="PVBS01000006">
    <property type="protein sequence ID" value="PRD50803.1"/>
    <property type="molecule type" value="Genomic_DNA"/>
</dbReference>
<organism evidence="3 4">
    <name type="scientific">Sphingobacterium gobiense</name>
    <dbReference type="NCBI Taxonomy" id="1382456"/>
    <lineage>
        <taxon>Bacteria</taxon>
        <taxon>Pseudomonadati</taxon>
        <taxon>Bacteroidota</taxon>
        <taxon>Sphingobacteriia</taxon>
        <taxon>Sphingobacteriales</taxon>
        <taxon>Sphingobacteriaceae</taxon>
        <taxon>Sphingobacterium</taxon>
    </lineage>
</organism>
<proteinExistence type="inferred from homology"/>
<comment type="subcellular location">
    <subcellularLocation>
        <location evidence="1">Cell outer membrane</location>
        <topology evidence="1">Multi-pass membrane protein</topology>
    </subcellularLocation>
</comment>
<evidence type="ECO:0000256" key="1">
    <source>
        <dbReference type="PROSITE-ProRule" id="PRU01360"/>
    </source>
</evidence>
<dbReference type="NCBIfam" id="TIGR04056">
    <property type="entry name" value="OMP_RagA_SusC"/>
    <property type="match status" value="1"/>
</dbReference>
<dbReference type="NCBIfam" id="TIGR04057">
    <property type="entry name" value="SusC_RagA_signa"/>
    <property type="match status" value="1"/>
</dbReference>